<sequence length="85" mass="9975">MKDRTFVNPEKFALGFASASVIPNSDKSQTVSEAKKYLLNYLTAYYLVEEFNTVENKNFDSNTETHFEDMTFPQLMERVKKMNKY</sequence>
<protein>
    <submittedName>
        <fullName evidence="1">Uncharacterized protein</fullName>
    </submittedName>
</protein>
<evidence type="ECO:0000313" key="1">
    <source>
        <dbReference type="EMBL" id="AUI72027.1"/>
    </source>
</evidence>
<gene>
    <name evidence="1" type="ORF">LA20249_07485</name>
</gene>
<dbReference type="EMBL" id="CP018867">
    <property type="protein sequence ID" value="AUI72027.1"/>
    <property type="molecule type" value="Genomic_DNA"/>
</dbReference>
<proteinExistence type="predicted"/>
<dbReference type="AlphaFoldDB" id="A0A2K9HJY4"/>
<organism evidence="1 2">
    <name type="scientific">Companilactobacillus alimentarius DSM 20249</name>
    <dbReference type="NCBI Taxonomy" id="1423720"/>
    <lineage>
        <taxon>Bacteria</taxon>
        <taxon>Bacillati</taxon>
        <taxon>Bacillota</taxon>
        <taxon>Bacilli</taxon>
        <taxon>Lactobacillales</taxon>
        <taxon>Lactobacillaceae</taxon>
        <taxon>Companilactobacillus</taxon>
    </lineage>
</organism>
<name>A0A2K9HJY4_9LACO</name>
<accession>A0A2K9HJY4</accession>
<dbReference type="Proteomes" id="UP000234653">
    <property type="component" value="Chromosome"/>
</dbReference>
<keyword evidence="2" id="KW-1185">Reference proteome</keyword>
<evidence type="ECO:0000313" key="2">
    <source>
        <dbReference type="Proteomes" id="UP000234653"/>
    </source>
</evidence>
<dbReference type="STRING" id="1423720.FC67_GL001314"/>
<dbReference type="KEGG" id="lali:LA20249_07485"/>
<dbReference type="RefSeq" id="WP_057737217.1">
    <property type="nucleotide sequence ID" value="NZ_AZDQ01000005.1"/>
</dbReference>
<reference evidence="1 2" key="1">
    <citation type="submission" date="2016-12" db="EMBL/GenBank/DDBJ databases">
        <title>The whole genome sequencing and assembly of Lactobacillus alimentarius DSM 20249T strain.</title>
        <authorList>
            <person name="Lee Y.-J."/>
            <person name="Yi H."/>
            <person name="Bahn Y.-S."/>
            <person name="Kim J.F."/>
            <person name="Lee D.-W."/>
        </authorList>
    </citation>
    <scope>NUCLEOTIDE SEQUENCE [LARGE SCALE GENOMIC DNA]</scope>
    <source>
        <strain evidence="1 2">DSM 20249</strain>
    </source>
</reference>
<dbReference type="OrthoDB" id="2412875at2"/>